<gene>
    <name evidence="1" type="ORF">ENW83_03105</name>
</gene>
<evidence type="ECO:0000313" key="1">
    <source>
        <dbReference type="EMBL" id="HGZ60179.1"/>
    </source>
</evidence>
<sequence length="453" mass="50745">MSEDAFSKASCRELGYLRICGEVAENILPEIAVSKYLQRIAECLDLDRCTKGFPLSGNGGRIIGAGTEKFLSLFSQKVGISFETAKGSKGYLLLQETSGLEGLLLQKIEDLGRQVELVSWKGGVYLGIKVNEELIIIPRVNAQKESNELTKLFQLNYAKIFHMIPYIAFYAYHILKAYRKLMYSVEIVPKFTSLCRSKGEKLECYKYRGSSRCPFVDGVLCPLRTIHRKSTTEDLGGVLNWIEPVEASLEKEKERVIYGTDYFVSAYLSKYLAGIAYALSSALKETAQLSSYMEDEELALRKATEIRGLSNATGNYKLKELVHSTSKEIEDLVHMTPPQRRTRIIISLDGFPNRLRLISKMAENDRIYTLCSPKQVSAAVIEGYINTFFPLLKGELSKIASEKISALLAINGCVEAKDLSSIFSEELAENLLNLLHSKNLLSKRRGGTSNIYL</sequence>
<name>A0A7J3SMQ4_9CREN</name>
<dbReference type="EMBL" id="DTLS01000085">
    <property type="protein sequence ID" value="HGZ60179.1"/>
    <property type="molecule type" value="Genomic_DNA"/>
</dbReference>
<proteinExistence type="predicted"/>
<accession>A0A7J3SMQ4</accession>
<dbReference type="AlphaFoldDB" id="A0A7J3SMQ4"/>
<organism evidence="1">
    <name type="scientific">Fervidicoccus fontis</name>
    <dbReference type="NCBI Taxonomy" id="683846"/>
    <lineage>
        <taxon>Archaea</taxon>
        <taxon>Thermoproteota</taxon>
        <taxon>Thermoprotei</taxon>
        <taxon>Fervidicoccales</taxon>
        <taxon>Fervidicoccaceae</taxon>
        <taxon>Fervidicoccus</taxon>
    </lineage>
</organism>
<comment type="caution">
    <text evidence="1">The sequence shown here is derived from an EMBL/GenBank/DDBJ whole genome shotgun (WGS) entry which is preliminary data.</text>
</comment>
<protein>
    <submittedName>
        <fullName evidence="1">Uncharacterized protein</fullName>
    </submittedName>
</protein>
<reference evidence="1" key="1">
    <citation type="journal article" date="2020" name="mSystems">
        <title>Genome- and Community-Level Interaction Insights into Carbon Utilization and Element Cycling Functions of Hydrothermarchaeota in Hydrothermal Sediment.</title>
        <authorList>
            <person name="Zhou Z."/>
            <person name="Liu Y."/>
            <person name="Xu W."/>
            <person name="Pan J."/>
            <person name="Luo Z.H."/>
            <person name="Li M."/>
        </authorList>
    </citation>
    <scope>NUCLEOTIDE SEQUENCE [LARGE SCALE GENOMIC DNA]</scope>
    <source>
        <strain evidence="1">SpSt-885</strain>
    </source>
</reference>